<evidence type="ECO:0000256" key="5">
    <source>
        <dbReference type="PROSITE-ProRule" id="PRU10137"/>
    </source>
</evidence>
<keyword evidence="3" id="KW-0233">DNA recombination</keyword>
<sequence>MKSAYLYVRVSTDEQKRKGYSLPEQEDRLLKYCDSNNINVKGVYREDFSAKNFNRPEWKQLVSAVKKERTKEEKNILFIKWDRFSRNIQYAYEMIGILRKYNAKAMAIDQPVDLDIPESSVMLAVYLSVPEAENTRRALNTANGMRRARQMGRHPNKAPMGFVNRTGLDGKKFIAPKQPEASVIRWVFLQLAKNIYRITDVRKMAADKGFLCSSSNFSKIIRNPVYCGLIPVKLNAEETQMVKGNHEALISVSTFYKVQDIINTKRRVSRRSEELKATFFLTGFLVCPLCGKRVCGSFSKGSKYKYPYYHCRGRCRTRINAVLLNYNYERKLQQLVLSNKAIHLFDLILDDVNLNTNRTECLNERAELLRELARQQSTLSKARKMYVEDEFKFDDYSEFKKEYLARSAILKKELSDTLDKLNNIDLKRQLDHGSVTEIFGNYAMLDIPDKKHLITLIPPSKVDFFTGEISLELHSALSKILVLNKND</sequence>
<dbReference type="InterPro" id="IPR006118">
    <property type="entry name" value="Recombinase_CS"/>
</dbReference>
<keyword evidence="1" id="KW-0229">DNA integration</keyword>
<dbReference type="Gene3D" id="3.40.50.1390">
    <property type="entry name" value="Resolvase, N-terminal catalytic domain"/>
    <property type="match status" value="1"/>
</dbReference>
<dbReference type="PANTHER" id="PTHR30461:SF23">
    <property type="entry name" value="DNA RECOMBINASE-RELATED"/>
    <property type="match status" value="1"/>
</dbReference>
<name>A0A4R6STS2_9SPHI</name>
<dbReference type="PROSITE" id="PS51737">
    <property type="entry name" value="RECOMBINASE_DNA_BIND"/>
    <property type="match status" value="1"/>
</dbReference>
<dbReference type="InterPro" id="IPR011109">
    <property type="entry name" value="DNA_bind_recombinase_dom"/>
</dbReference>
<evidence type="ECO:0000313" key="8">
    <source>
        <dbReference type="EMBL" id="TDQ08865.1"/>
    </source>
</evidence>
<dbReference type="Gene3D" id="3.90.1750.20">
    <property type="entry name" value="Putative Large Serine Recombinase, Chain B, Domain 2"/>
    <property type="match status" value="1"/>
</dbReference>
<dbReference type="GO" id="GO:0015074">
    <property type="term" value="P:DNA integration"/>
    <property type="evidence" value="ECO:0007669"/>
    <property type="project" value="UniProtKB-KW"/>
</dbReference>
<dbReference type="InterPro" id="IPR036162">
    <property type="entry name" value="Resolvase-like_N_sf"/>
</dbReference>
<dbReference type="EMBL" id="SNYC01000005">
    <property type="protein sequence ID" value="TDQ08865.1"/>
    <property type="molecule type" value="Genomic_DNA"/>
</dbReference>
<dbReference type="Proteomes" id="UP000295620">
    <property type="component" value="Unassembled WGS sequence"/>
</dbReference>
<evidence type="ECO:0000256" key="1">
    <source>
        <dbReference type="ARBA" id="ARBA00022908"/>
    </source>
</evidence>
<organism evidence="8 9">
    <name type="scientific">Pedobacter metabolipauper</name>
    <dbReference type="NCBI Taxonomy" id="425513"/>
    <lineage>
        <taxon>Bacteria</taxon>
        <taxon>Pseudomonadati</taxon>
        <taxon>Bacteroidota</taxon>
        <taxon>Sphingobacteriia</taxon>
        <taxon>Sphingobacteriales</taxon>
        <taxon>Sphingobacteriaceae</taxon>
        <taxon>Pedobacter</taxon>
    </lineage>
</organism>
<proteinExistence type="predicted"/>
<evidence type="ECO:0000256" key="4">
    <source>
        <dbReference type="PIRSR" id="PIRSR606118-50"/>
    </source>
</evidence>
<keyword evidence="2" id="KW-0238">DNA-binding</keyword>
<evidence type="ECO:0000259" key="6">
    <source>
        <dbReference type="PROSITE" id="PS51736"/>
    </source>
</evidence>
<feature type="domain" description="Recombinase" evidence="7">
    <location>
        <begin position="159"/>
        <end position="268"/>
    </location>
</feature>
<dbReference type="InterPro" id="IPR050639">
    <property type="entry name" value="SSR_resolvase"/>
</dbReference>
<dbReference type="PANTHER" id="PTHR30461">
    <property type="entry name" value="DNA-INVERTASE FROM LAMBDOID PROPHAGE"/>
    <property type="match status" value="1"/>
</dbReference>
<feature type="active site" description="O-(5'-phospho-DNA)-serine intermediate" evidence="4 5">
    <location>
        <position position="11"/>
    </location>
</feature>
<dbReference type="InterPro" id="IPR006119">
    <property type="entry name" value="Resolv_N"/>
</dbReference>
<evidence type="ECO:0000259" key="7">
    <source>
        <dbReference type="PROSITE" id="PS51737"/>
    </source>
</evidence>
<dbReference type="SMART" id="SM00857">
    <property type="entry name" value="Resolvase"/>
    <property type="match status" value="1"/>
</dbReference>
<dbReference type="RefSeq" id="WP_133577205.1">
    <property type="nucleotide sequence ID" value="NZ_SNYC01000005.1"/>
</dbReference>
<dbReference type="CDD" id="cd00338">
    <property type="entry name" value="Ser_Recombinase"/>
    <property type="match status" value="1"/>
</dbReference>
<feature type="domain" description="Resolvase/invertase-type recombinase catalytic" evidence="6">
    <location>
        <begin position="3"/>
        <end position="152"/>
    </location>
</feature>
<dbReference type="Pfam" id="PF07508">
    <property type="entry name" value="Recombinase"/>
    <property type="match status" value="1"/>
</dbReference>
<dbReference type="InterPro" id="IPR038109">
    <property type="entry name" value="DNA_bind_recomb_sf"/>
</dbReference>
<dbReference type="AlphaFoldDB" id="A0A4R6STS2"/>
<keyword evidence="9" id="KW-1185">Reference proteome</keyword>
<evidence type="ECO:0000313" key="9">
    <source>
        <dbReference type="Proteomes" id="UP000295620"/>
    </source>
</evidence>
<dbReference type="GO" id="GO:0000150">
    <property type="term" value="F:DNA strand exchange activity"/>
    <property type="evidence" value="ECO:0007669"/>
    <property type="project" value="InterPro"/>
</dbReference>
<dbReference type="OrthoDB" id="9815006at2"/>
<dbReference type="GO" id="GO:0003677">
    <property type="term" value="F:DNA binding"/>
    <property type="evidence" value="ECO:0007669"/>
    <property type="project" value="UniProtKB-KW"/>
</dbReference>
<evidence type="ECO:0000256" key="3">
    <source>
        <dbReference type="ARBA" id="ARBA00023172"/>
    </source>
</evidence>
<protein>
    <submittedName>
        <fullName evidence="8">Recombinase</fullName>
    </submittedName>
</protein>
<dbReference type="PROSITE" id="PS00397">
    <property type="entry name" value="RECOMBINASES_1"/>
    <property type="match status" value="1"/>
</dbReference>
<reference evidence="8 9" key="1">
    <citation type="submission" date="2019-03" db="EMBL/GenBank/DDBJ databases">
        <title>Genomic Encyclopedia of Archaeal and Bacterial Type Strains, Phase II (KMG-II): from individual species to whole genera.</title>
        <authorList>
            <person name="Goeker M."/>
        </authorList>
    </citation>
    <scope>NUCLEOTIDE SEQUENCE [LARGE SCALE GENOMIC DNA]</scope>
    <source>
        <strain evidence="8 9">DSM 19035</strain>
    </source>
</reference>
<gene>
    <name evidence="8" type="ORF">ATK78_3385</name>
</gene>
<evidence type="ECO:0000256" key="2">
    <source>
        <dbReference type="ARBA" id="ARBA00023125"/>
    </source>
</evidence>
<comment type="caution">
    <text evidence="8">The sequence shown here is derived from an EMBL/GenBank/DDBJ whole genome shotgun (WGS) entry which is preliminary data.</text>
</comment>
<accession>A0A4R6STS2</accession>
<dbReference type="SUPFAM" id="SSF53041">
    <property type="entry name" value="Resolvase-like"/>
    <property type="match status" value="1"/>
</dbReference>
<dbReference type="Pfam" id="PF00239">
    <property type="entry name" value="Resolvase"/>
    <property type="match status" value="1"/>
</dbReference>
<dbReference type="PROSITE" id="PS51736">
    <property type="entry name" value="RECOMBINASES_3"/>
    <property type="match status" value="1"/>
</dbReference>